<dbReference type="SMART" id="SM01252">
    <property type="entry name" value="KilA-N"/>
    <property type="match status" value="1"/>
</dbReference>
<comment type="caution">
    <text evidence="2">The sequence shown here is derived from an EMBL/GenBank/DDBJ whole genome shotgun (WGS) entry which is preliminary data.</text>
</comment>
<keyword evidence="3" id="KW-1185">Reference proteome</keyword>
<feature type="domain" description="KilA-N" evidence="1">
    <location>
        <begin position="3"/>
        <end position="131"/>
    </location>
</feature>
<evidence type="ECO:0000313" key="3">
    <source>
        <dbReference type="Proteomes" id="UP000093476"/>
    </source>
</evidence>
<dbReference type="RefSeq" id="WP_065822501.1">
    <property type="nucleotide sequence ID" value="NZ_CAWMQZ010000036.1"/>
</dbReference>
<sequence length="272" mass="30571">MNNIIPFNYEGHPIRFNDDGWLNATDVTMKFGKEPNDWLRQIDTLEYLAALSSKLFGHSGFLTEISKIKQLDTSSAASRAKVLKFVKKTGLVKTKTGPQGGTWLHPKLAVRLARWLSVEFEIWCDEQIDVLIRGTQPIYDDPRINAIFLLDKPVSWEKRFQHPFYQALSRMSGLQYNGHIGGCPSLFGAITAKWVYQVVLPDVVYAEAKEAAKGSGEKIHQYLKPEASKLVEEQLKAVTILANGCADYKDFESRCMAAFGVKGQLKLIYPAA</sequence>
<dbReference type="PATRIC" id="fig|286156.4.peg.1343"/>
<dbReference type="InterPro" id="IPR036887">
    <property type="entry name" value="HTH_APSES_sf"/>
</dbReference>
<dbReference type="Pfam" id="PF10546">
    <property type="entry name" value="P63C"/>
    <property type="match status" value="1"/>
</dbReference>
<gene>
    <name evidence="2" type="ORF">Ppb6_01186</name>
</gene>
<dbReference type="Proteomes" id="UP000093476">
    <property type="component" value="Unassembled WGS sequence"/>
</dbReference>
<dbReference type="InterPro" id="IPR017880">
    <property type="entry name" value="KilA_N"/>
</dbReference>
<dbReference type="GO" id="GO:0003677">
    <property type="term" value="F:DNA binding"/>
    <property type="evidence" value="ECO:0007669"/>
    <property type="project" value="InterPro"/>
</dbReference>
<dbReference type="PROSITE" id="PS51301">
    <property type="entry name" value="KILA_N"/>
    <property type="match status" value="1"/>
</dbReference>
<dbReference type="Pfam" id="PF04383">
    <property type="entry name" value="KilA-N"/>
    <property type="match status" value="1"/>
</dbReference>
<dbReference type="STRING" id="286156.Ppb6_01186"/>
<name>A0A1C0U6J1_9GAMM</name>
<dbReference type="AlphaFoldDB" id="A0A1C0U6J1"/>
<evidence type="ECO:0000313" key="2">
    <source>
        <dbReference type="EMBL" id="OCQ53560.1"/>
    </source>
</evidence>
<accession>A0A1C0U6J1</accession>
<dbReference type="SUPFAM" id="SSF54616">
    <property type="entry name" value="DNA-binding domain of Mlu1-box binding protein MBP1"/>
    <property type="match status" value="1"/>
</dbReference>
<reference evidence="2 3" key="1">
    <citation type="submission" date="2015-12" db="EMBL/GenBank/DDBJ databases">
        <title>Genome comparisons provide insights into the role of secondary metabolites in the pathogenic phase of the Photorhabdus life cycle.</title>
        <authorList>
            <person name="Tobias N.J."/>
            <person name="Mishra B."/>
            <person name="Gupta D.K."/>
            <person name="Thines M."/>
            <person name="Stinear T.P."/>
            <person name="Bode H.B."/>
        </authorList>
    </citation>
    <scope>NUCLEOTIDE SEQUENCE [LARGE SCALE GENOMIC DNA]</scope>
    <source>
        <strain evidence="2 3">PB68.1</strain>
    </source>
</reference>
<dbReference type="InterPro" id="IPR018874">
    <property type="entry name" value="Phage_Mx8_p63_C"/>
</dbReference>
<proteinExistence type="predicted"/>
<dbReference type="EMBL" id="LOMY01000036">
    <property type="protein sequence ID" value="OCQ53560.1"/>
    <property type="molecule type" value="Genomic_DNA"/>
</dbReference>
<protein>
    <submittedName>
        <fullName evidence="2">KilA-N domain protein</fullName>
    </submittedName>
</protein>
<organism evidence="2 3">
    <name type="scientific">Photorhabdus australis subsp. thailandensis</name>
    <dbReference type="NCBI Taxonomy" id="2805096"/>
    <lineage>
        <taxon>Bacteria</taxon>
        <taxon>Pseudomonadati</taxon>
        <taxon>Pseudomonadota</taxon>
        <taxon>Gammaproteobacteria</taxon>
        <taxon>Enterobacterales</taxon>
        <taxon>Morganellaceae</taxon>
        <taxon>Photorhabdus</taxon>
    </lineage>
</organism>
<evidence type="ECO:0000259" key="1">
    <source>
        <dbReference type="PROSITE" id="PS51301"/>
    </source>
</evidence>
<dbReference type="InterPro" id="IPR018004">
    <property type="entry name" value="KilA/APSES_HTH"/>
</dbReference>